<keyword evidence="3" id="KW-1185">Reference proteome</keyword>
<accession>A0AAE1WE53</accession>
<evidence type="ECO:0000256" key="1">
    <source>
        <dbReference type="SAM" id="MobiDB-lite"/>
    </source>
</evidence>
<feature type="region of interest" description="Disordered" evidence="1">
    <location>
        <begin position="113"/>
        <end position="190"/>
    </location>
</feature>
<organism evidence="2 3">
    <name type="scientific">Sesamum angolense</name>
    <dbReference type="NCBI Taxonomy" id="2727404"/>
    <lineage>
        <taxon>Eukaryota</taxon>
        <taxon>Viridiplantae</taxon>
        <taxon>Streptophyta</taxon>
        <taxon>Embryophyta</taxon>
        <taxon>Tracheophyta</taxon>
        <taxon>Spermatophyta</taxon>
        <taxon>Magnoliopsida</taxon>
        <taxon>eudicotyledons</taxon>
        <taxon>Gunneridae</taxon>
        <taxon>Pentapetalae</taxon>
        <taxon>asterids</taxon>
        <taxon>lamiids</taxon>
        <taxon>Lamiales</taxon>
        <taxon>Pedaliaceae</taxon>
        <taxon>Sesamum</taxon>
    </lineage>
</organism>
<dbReference type="InterPro" id="IPR044599">
    <property type="entry name" value="CAF1P_plant"/>
</dbReference>
<dbReference type="PANTHER" id="PTHR46247">
    <property type="entry name" value="CRS2-ASSOCIATED FACTOR 1, CHLOROPLASTIC"/>
    <property type="match status" value="1"/>
</dbReference>
<reference evidence="2" key="1">
    <citation type="submission" date="2020-06" db="EMBL/GenBank/DDBJ databases">
        <authorList>
            <person name="Li T."/>
            <person name="Hu X."/>
            <person name="Zhang T."/>
            <person name="Song X."/>
            <person name="Zhang H."/>
            <person name="Dai N."/>
            <person name="Sheng W."/>
            <person name="Hou X."/>
            <person name="Wei L."/>
        </authorList>
    </citation>
    <scope>NUCLEOTIDE SEQUENCE</scope>
    <source>
        <strain evidence="2">K16</strain>
        <tissue evidence="2">Leaf</tissue>
    </source>
</reference>
<reference evidence="2" key="2">
    <citation type="journal article" date="2024" name="Plant">
        <title>Genomic evolution and insights into agronomic trait innovations of Sesamum species.</title>
        <authorList>
            <person name="Miao H."/>
            <person name="Wang L."/>
            <person name="Qu L."/>
            <person name="Liu H."/>
            <person name="Sun Y."/>
            <person name="Le M."/>
            <person name="Wang Q."/>
            <person name="Wei S."/>
            <person name="Zheng Y."/>
            <person name="Lin W."/>
            <person name="Duan Y."/>
            <person name="Cao H."/>
            <person name="Xiong S."/>
            <person name="Wang X."/>
            <person name="Wei L."/>
            <person name="Li C."/>
            <person name="Ma Q."/>
            <person name="Ju M."/>
            <person name="Zhao R."/>
            <person name="Li G."/>
            <person name="Mu C."/>
            <person name="Tian Q."/>
            <person name="Mei H."/>
            <person name="Zhang T."/>
            <person name="Gao T."/>
            <person name="Zhang H."/>
        </authorList>
    </citation>
    <scope>NUCLEOTIDE SEQUENCE</scope>
    <source>
        <strain evidence="2">K16</strain>
    </source>
</reference>
<name>A0AAE1WE53_9LAMI</name>
<protein>
    <submittedName>
        <fullName evidence="2">CRS2-associated factor 1, chloroplastic</fullName>
    </submittedName>
</protein>
<dbReference type="Proteomes" id="UP001289374">
    <property type="component" value="Unassembled WGS sequence"/>
</dbReference>
<feature type="compositionally biased region" description="Low complexity" evidence="1">
    <location>
        <begin position="127"/>
        <end position="145"/>
    </location>
</feature>
<sequence>MDRSVLGSDPDPIATPYSPESLVQSKLNSELRASIVFHGILTSLVKLMALQTQFPVFAPPQLRPQPHRPTTEIRFSRWNNANAQKFIRHERTQKELEDQIRFEKRFDSALTIAHNYNPAPPHPTTFKSTGTPSAPSSPSIPGKASKYSKPPKHPSRDAHHPAFKPLSKSRKIPLNENDSQNPVGPNFRIDENGVSYEMPEAPFVTSIVTLRRLR</sequence>
<evidence type="ECO:0000313" key="2">
    <source>
        <dbReference type="EMBL" id="KAK4391703.1"/>
    </source>
</evidence>
<gene>
    <name evidence="2" type="ORF">Sango_1948100</name>
</gene>
<dbReference type="GO" id="GO:0000373">
    <property type="term" value="P:Group II intron splicing"/>
    <property type="evidence" value="ECO:0007669"/>
    <property type="project" value="InterPro"/>
</dbReference>
<dbReference type="AlphaFoldDB" id="A0AAE1WE53"/>
<dbReference type="PANTHER" id="PTHR46247:SF1">
    <property type="entry name" value="CRS2-ASSOCIATED FACTOR 1, CHLOROPLASTIC"/>
    <property type="match status" value="1"/>
</dbReference>
<evidence type="ECO:0000313" key="3">
    <source>
        <dbReference type="Proteomes" id="UP001289374"/>
    </source>
</evidence>
<comment type="caution">
    <text evidence="2">The sequence shown here is derived from an EMBL/GenBank/DDBJ whole genome shotgun (WGS) entry which is preliminary data.</text>
</comment>
<proteinExistence type="predicted"/>
<dbReference type="EMBL" id="JACGWL010000011">
    <property type="protein sequence ID" value="KAK4391703.1"/>
    <property type="molecule type" value="Genomic_DNA"/>
</dbReference>